<evidence type="ECO:0000313" key="2">
    <source>
        <dbReference type="Proteomes" id="UP000812287"/>
    </source>
</evidence>
<dbReference type="RefSeq" id="XP_043035932.1">
    <property type="nucleotide sequence ID" value="XM_043187046.1"/>
</dbReference>
<protein>
    <recommendedName>
        <fullName evidence="3">Serine aminopeptidase S33 domain-containing protein</fullName>
    </recommendedName>
</protein>
<organism evidence="1 2">
    <name type="scientific">Guyanagaster necrorhizus</name>
    <dbReference type="NCBI Taxonomy" id="856835"/>
    <lineage>
        <taxon>Eukaryota</taxon>
        <taxon>Fungi</taxon>
        <taxon>Dikarya</taxon>
        <taxon>Basidiomycota</taxon>
        <taxon>Agaricomycotina</taxon>
        <taxon>Agaricomycetes</taxon>
        <taxon>Agaricomycetidae</taxon>
        <taxon>Agaricales</taxon>
        <taxon>Marasmiineae</taxon>
        <taxon>Physalacriaceae</taxon>
        <taxon>Guyanagaster</taxon>
    </lineage>
</organism>
<evidence type="ECO:0008006" key="3">
    <source>
        <dbReference type="Google" id="ProtNLM"/>
    </source>
</evidence>
<dbReference type="Gene3D" id="3.40.50.1820">
    <property type="entry name" value="alpha/beta hydrolase"/>
    <property type="match status" value="1"/>
</dbReference>
<accession>A0A9P8AQ25</accession>
<dbReference type="GeneID" id="66109343"/>
<dbReference type="PANTHER" id="PTHR42103">
    <property type="entry name" value="ALPHA/BETA-HYDROLASES SUPERFAMILY PROTEIN"/>
    <property type="match status" value="1"/>
</dbReference>
<reference evidence="1" key="1">
    <citation type="submission" date="2020-11" db="EMBL/GenBank/DDBJ databases">
        <title>Adaptations for nitrogen fixation in a non-lichenized fungal sporocarp promotes dispersal by wood-feeding termites.</title>
        <authorList>
            <consortium name="DOE Joint Genome Institute"/>
            <person name="Koch R.A."/>
            <person name="Yoon G."/>
            <person name="Arayal U."/>
            <person name="Lail K."/>
            <person name="Amirebrahimi M."/>
            <person name="Labutti K."/>
            <person name="Lipzen A."/>
            <person name="Riley R."/>
            <person name="Barry K."/>
            <person name="Henrissat B."/>
            <person name="Grigoriev I.V."/>
            <person name="Herr J.R."/>
            <person name="Aime M.C."/>
        </authorList>
    </citation>
    <scope>NUCLEOTIDE SEQUENCE</scope>
    <source>
        <strain evidence="1">MCA 3950</strain>
    </source>
</reference>
<dbReference type="OrthoDB" id="10260961at2759"/>
<dbReference type="Proteomes" id="UP000812287">
    <property type="component" value="Unassembled WGS sequence"/>
</dbReference>
<evidence type="ECO:0000313" key="1">
    <source>
        <dbReference type="EMBL" id="KAG7442432.1"/>
    </source>
</evidence>
<dbReference type="AlphaFoldDB" id="A0A9P8AQ25"/>
<name>A0A9P8AQ25_9AGAR</name>
<gene>
    <name evidence="1" type="ORF">BT62DRAFT_935990</name>
</gene>
<sequence>MVNLEKVCHDPEDIRPSALAFIAHGGLGGTMDSPVTAALAETLQLSLGARVVRWNARGIGQSSGRSEWSSRPAWVGEDNCSDYKDIFREEIVRFLDDFPSACDCNLIVCGYSCGAIYATTIRMPNDLADRCSKIFNPIRYILISYPIAVSPVLGLFRTGWYFRALEGLIGGSWEDCRHEAHADVLILMGKKELGGKLSPVRISYNIWMKVLNSKRRSEQGRFKAIVVDGANHVWKDKLENLQEEVYKWL</sequence>
<proteinExistence type="predicted"/>
<dbReference type="InterPro" id="IPR029058">
    <property type="entry name" value="AB_hydrolase_fold"/>
</dbReference>
<comment type="caution">
    <text evidence="1">The sequence shown here is derived from an EMBL/GenBank/DDBJ whole genome shotgun (WGS) entry which is preliminary data.</text>
</comment>
<dbReference type="SUPFAM" id="SSF53474">
    <property type="entry name" value="alpha/beta-Hydrolases"/>
    <property type="match status" value="1"/>
</dbReference>
<keyword evidence="2" id="KW-1185">Reference proteome</keyword>
<dbReference type="EMBL" id="MU250551">
    <property type="protein sequence ID" value="KAG7442432.1"/>
    <property type="molecule type" value="Genomic_DNA"/>
</dbReference>
<dbReference type="PANTHER" id="PTHR42103:SF2">
    <property type="entry name" value="AB HYDROLASE-1 DOMAIN-CONTAINING PROTEIN"/>
    <property type="match status" value="1"/>
</dbReference>